<protein>
    <submittedName>
        <fullName evidence="1">6625_t:CDS:1</fullName>
    </submittedName>
</protein>
<organism evidence="1 2">
    <name type="scientific">Scutellospora calospora</name>
    <dbReference type="NCBI Taxonomy" id="85575"/>
    <lineage>
        <taxon>Eukaryota</taxon>
        <taxon>Fungi</taxon>
        <taxon>Fungi incertae sedis</taxon>
        <taxon>Mucoromycota</taxon>
        <taxon>Glomeromycotina</taxon>
        <taxon>Glomeromycetes</taxon>
        <taxon>Diversisporales</taxon>
        <taxon>Gigasporaceae</taxon>
        <taxon>Scutellospora</taxon>
    </lineage>
</organism>
<evidence type="ECO:0000313" key="2">
    <source>
        <dbReference type="Proteomes" id="UP000789860"/>
    </source>
</evidence>
<comment type="caution">
    <text evidence="1">The sequence shown here is derived from an EMBL/GenBank/DDBJ whole genome shotgun (WGS) entry which is preliminary data.</text>
</comment>
<sequence length="52" mass="6177">MSEAGITEIKNNRSNKVNIYRKEDVRFSVRDKFYISGFKTKLEKILIVIDLR</sequence>
<reference evidence="1" key="1">
    <citation type="submission" date="2021-06" db="EMBL/GenBank/DDBJ databases">
        <authorList>
            <person name="Kallberg Y."/>
            <person name="Tangrot J."/>
            <person name="Rosling A."/>
        </authorList>
    </citation>
    <scope>NUCLEOTIDE SEQUENCE</scope>
    <source>
        <strain evidence="1">AU212A</strain>
    </source>
</reference>
<dbReference type="EMBL" id="CAJVPM010028888">
    <property type="protein sequence ID" value="CAG8671262.1"/>
    <property type="molecule type" value="Genomic_DNA"/>
</dbReference>
<dbReference type="Proteomes" id="UP000789860">
    <property type="component" value="Unassembled WGS sequence"/>
</dbReference>
<name>A0ACA9NRD7_9GLOM</name>
<proteinExistence type="predicted"/>
<accession>A0ACA9NRD7</accession>
<keyword evidence="2" id="KW-1185">Reference proteome</keyword>
<evidence type="ECO:0000313" key="1">
    <source>
        <dbReference type="EMBL" id="CAG8671262.1"/>
    </source>
</evidence>
<gene>
    <name evidence="1" type="ORF">SCALOS_LOCUS9386</name>
</gene>
<feature type="non-terminal residue" evidence="1">
    <location>
        <position position="52"/>
    </location>
</feature>